<proteinExistence type="predicted"/>
<evidence type="ECO:0000313" key="4">
    <source>
        <dbReference type="Proteomes" id="UP001159427"/>
    </source>
</evidence>
<evidence type="ECO:0000259" key="2">
    <source>
        <dbReference type="Pfam" id="PF01073"/>
    </source>
</evidence>
<evidence type="ECO:0000256" key="1">
    <source>
        <dbReference type="ARBA" id="ARBA00023002"/>
    </source>
</evidence>
<evidence type="ECO:0000313" key="3">
    <source>
        <dbReference type="EMBL" id="CAH3190739.1"/>
    </source>
</evidence>
<dbReference type="PANTHER" id="PTHR10366:SF564">
    <property type="entry name" value="STEROL-4-ALPHA-CARBOXYLATE 3-DEHYDROGENASE, DECARBOXYLATING"/>
    <property type="match status" value="1"/>
</dbReference>
<dbReference type="InterPro" id="IPR050425">
    <property type="entry name" value="NAD(P)_dehydrat-like"/>
</dbReference>
<dbReference type="PANTHER" id="PTHR10366">
    <property type="entry name" value="NAD DEPENDENT EPIMERASE/DEHYDRATASE"/>
    <property type="match status" value="1"/>
</dbReference>
<reference evidence="3 4" key="1">
    <citation type="submission" date="2022-05" db="EMBL/GenBank/DDBJ databases">
        <authorList>
            <consortium name="Genoscope - CEA"/>
            <person name="William W."/>
        </authorList>
    </citation>
    <scope>NUCLEOTIDE SEQUENCE [LARGE SCALE GENOMIC DNA]</scope>
</reference>
<comment type="caution">
    <text evidence="3">The sequence shown here is derived from an EMBL/GenBank/DDBJ whole genome shotgun (WGS) entry which is preliminary data.</text>
</comment>
<dbReference type="EMBL" id="CALNXI010002787">
    <property type="protein sequence ID" value="CAH3190739.1"/>
    <property type="molecule type" value="Genomic_DNA"/>
</dbReference>
<sequence length="637" mass="70278">MEFHRQLLEHKMPMVPKMSMPISDVRDVAAAHITAMTSPKAPGNRFIAITACIWVVDLAKTLNEEFRPLGYNVPTTQSPSVLLKIVALFDATVKLMVPSLDHELNISNSKIKEEFGFQPRDLKTTIIDMAYNLIDLGFIKKTEEYKKAKGEANSVSQSKPDTYHFSECNMSRVLVTGASGFLAMHVVKQLLDSGEYIVRGTVRNLANKTKVEPLKELSSENDKYPLELVEADLTKKETWVEAVKDCTYVIHVASPLPTGNPRNDMELIGPAVDGTKSVLEACAKTKGGVKRVVVTSACSAITAGRIGEDHIFTEEDWSSLEGSSPYEKSKHLAEKAAWELVKDLPDDEKFELCTIQPGLILGPVLHGSNCGSMELHRRLLERKMPMVPKLSLPMCDVRDVAAAHVTAMTSPKAPGNRFISITASMWIVDLAKILNEEFRPLGYRVPTTQCPNALLKIGAMFDKPLKMVIPWLDEEMRLDNSKIKAELGYQPRDLKTSIIDMGYNLIDMGASGYLAMHVVKQLVDSGEYIVRGTVRSLANETKVKPLKELSSENDKYPLELVEADLTKKETWVEAVKDCAYVIHVASPLPVGNPRDDMELIGPAVDGTKSVLEACAKTKGGVKRVVVTSSCAAINGKR</sequence>
<organism evidence="3 4">
    <name type="scientific">Porites evermanni</name>
    <dbReference type="NCBI Taxonomy" id="104178"/>
    <lineage>
        <taxon>Eukaryota</taxon>
        <taxon>Metazoa</taxon>
        <taxon>Cnidaria</taxon>
        <taxon>Anthozoa</taxon>
        <taxon>Hexacorallia</taxon>
        <taxon>Scleractinia</taxon>
        <taxon>Fungiina</taxon>
        <taxon>Poritidae</taxon>
        <taxon>Porites</taxon>
    </lineage>
</organism>
<accession>A0ABN8SGV2</accession>
<dbReference type="Gene3D" id="3.40.50.720">
    <property type="entry name" value="NAD(P)-binding Rossmann-like Domain"/>
    <property type="match status" value="3"/>
</dbReference>
<dbReference type="CDD" id="cd05227">
    <property type="entry name" value="AR_SDR_e"/>
    <property type="match status" value="1"/>
</dbReference>
<dbReference type="Pfam" id="PF01073">
    <property type="entry name" value="3Beta_HSD"/>
    <property type="match status" value="2"/>
</dbReference>
<protein>
    <recommendedName>
        <fullName evidence="2">3-beta hydroxysteroid dehydrogenase/isomerase domain-containing protein</fullName>
    </recommendedName>
</protein>
<name>A0ABN8SGV2_9CNID</name>
<dbReference type="InterPro" id="IPR036291">
    <property type="entry name" value="NAD(P)-bd_dom_sf"/>
</dbReference>
<keyword evidence="4" id="KW-1185">Reference proteome</keyword>
<gene>
    <name evidence="3" type="ORF">PEVE_00020773</name>
</gene>
<dbReference type="SUPFAM" id="SSF51735">
    <property type="entry name" value="NAD(P)-binding Rossmann-fold domains"/>
    <property type="match status" value="3"/>
</dbReference>
<feature type="domain" description="3-beta hydroxysteroid dehydrogenase/isomerase" evidence="2">
    <location>
        <begin position="508"/>
        <end position="634"/>
    </location>
</feature>
<keyword evidence="1" id="KW-0560">Oxidoreductase</keyword>
<dbReference type="InterPro" id="IPR002225">
    <property type="entry name" value="3Beta_OHSteriod_DH/Estase"/>
</dbReference>
<dbReference type="Proteomes" id="UP001159427">
    <property type="component" value="Unassembled WGS sequence"/>
</dbReference>
<feature type="domain" description="3-beta hydroxysteroid dehydrogenase/isomerase" evidence="2">
    <location>
        <begin position="174"/>
        <end position="408"/>
    </location>
</feature>